<dbReference type="InterPro" id="IPR002156">
    <property type="entry name" value="RNaseH_domain"/>
</dbReference>
<dbReference type="InParanoid" id="A0A2P5EP30"/>
<reference evidence="3" key="1">
    <citation type="submission" date="2016-06" db="EMBL/GenBank/DDBJ databases">
        <title>Parallel loss of symbiosis genes in relatives of nitrogen-fixing non-legume Parasponia.</title>
        <authorList>
            <person name="Van Velzen R."/>
            <person name="Holmer R."/>
            <person name="Bu F."/>
            <person name="Rutten L."/>
            <person name="Van Zeijl A."/>
            <person name="Liu W."/>
            <person name="Santuari L."/>
            <person name="Cao Q."/>
            <person name="Sharma T."/>
            <person name="Shen D."/>
            <person name="Roswanjaya Y."/>
            <person name="Wardhani T."/>
            <person name="Kalhor M.S."/>
            <person name="Jansen J."/>
            <person name="Van den Hoogen J."/>
            <person name="Gungor B."/>
            <person name="Hartog M."/>
            <person name="Hontelez J."/>
            <person name="Verver J."/>
            <person name="Yang W.-C."/>
            <person name="Schijlen E."/>
            <person name="Repin R."/>
            <person name="Schilthuizen M."/>
            <person name="Schranz E."/>
            <person name="Heidstra R."/>
            <person name="Miyata K."/>
            <person name="Fedorova E."/>
            <person name="Kohlen W."/>
            <person name="Bisseling T."/>
            <person name="Smit S."/>
            <person name="Geurts R."/>
        </authorList>
    </citation>
    <scope>NUCLEOTIDE SEQUENCE [LARGE SCALE GENOMIC DNA]</scope>
    <source>
        <strain evidence="3">cv. RG33-2</strain>
    </source>
</reference>
<sequence>MNRVSSNKYKWYSPKKGSWKSNTDGTMDLLDGWCGLGILIRDHQGRIMASVVKKLRASGDVLFTELQAIIFGLEVAIWD</sequence>
<dbReference type="GO" id="GO:0003676">
    <property type="term" value="F:nucleic acid binding"/>
    <property type="evidence" value="ECO:0007669"/>
    <property type="project" value="InterPro"/>
</dbReference>
<dbReference type="PANTHER" id="PTHR47723">
    <property type="entry name" value="OS05G0353850 PROTEIN"/>
    <property type="match status" value="1"/>
</dbReference>
<evidence type="ECO:0000313" key="3">
    <source>
        <dbReference type="Proteomes" id="UP000237000"/>
    </source>
</evidence>
<organism evidence="2 3">
    <name type="scientific">Trema orientale</name>
    <name type="common">Charcoal tree</name>
    <name type="synonym">Celtis orientalis</name>
    <dbReference type="NCBI Taxonomy" id="63057"/>
    <lineage>
        <taxon>Eukaryota</taxon>
        <taxon>Viridiplantae</taxon>
        <taxon>Streptophyta</taxon>
        <taxon>Embryophyta</taxon>
        <taxon>Tracheophyta</taxon>
        <taxon>Spermatophyta</taxon>
        <taxon>Magnoliopsida</taxon>
        <taxon>eudicotyledons</taxon>
        <taxon>Gunneridae</taxon>
        <taxon>Pentapetalae</taxon>
        <taxon>rosids</taxon>
        <taxon>fabids</taxon>
        <taxon>Rosales</taxon>
        <taxon>Cannabaceae</taxon>
        <taxon>Trema</taxon>
    </lineage>
</organism>
<proteinExistence type="predicted"/>
<dbReference type="Pfam" id="PF13456">
    <property type="entry name" value="RVT_3"/>
    <property type="match status" value="1"/>
</dbReference>
<evidence type="ECO:0000313" key="2">
    <source>
        <dbReference type="EMBL" id="PON87294.1"/>
    </source>
</evidence>
<dbReference type="EMBL" id="JXTC01000119">
    <property type="protein sequence ID" value="PON87294.1"/>
    <property type="molecule type" value="Genomic_DNA"/>
</dbReference>
<dbReference type="PANTHER" id="PTHR47723:SF19">
    <property type="entry name" value="POLYNUCLEOTIDYL TRANSFERASE, RIBONUCLEASE H-LIKE SUPERFAMILY PROTEIN"/>
    <property type="match status" value="1"/>
</dbReference>
<dbReference type="InterPro" id="IPR053151">
    <property type="entry name" value="RNase_H-like"/>
</dbReference>
<comment type="caution">
    <text evidence="2">The sequence shown here is derived from an EMBL/GenBank/DDBJ whole genome shotgun (WGS) entry which is preliminary data.</text>
</comment>
<keyword evidence="3" id="KW-1185">Reference proteome</keyword>
<feature type="domain" description="RNase H type-1" evidence="1">
    <location>
        <begin position="22"/>
        <end position="76"/>
    </location>
</feature>
<name>A0A2P5EP30_TREOI</name>
<gene>
    <name evidence="2" type="ORF">TorRG33x02_169300</name>
</gene>
<evidence type="ECO:0000259" key="1">
    <source>
        <dbReference type="Pfam" id="PF13456"/>
    </source>
</evidence>
<dbReference type="GO" id="GO:0004523">
    <property type="term" value="F:RNA-DNA hybrid ribonuclease activity"/>
    <property type="evidence" value="ECO:0007669"/>
    <property type="project" value="InterPro"/>
</dbReference>
<dbReference type="AlphaFoldDB" id="A0A2P5EP30"/>
<dbReference type="Proteomes" id="UP000237000">
    <property type="component" value="Unassembled WGS sequence"/>
</dbReference>
<accession>A0A2P5EP30</accession>
<dbReference type="OrthoDB" id="1906820at2759"/>
<feature type="non-terminal residue" evidence="2">
    <location>
        <position position="79"/>
    </location>
</feature>
<protein>
    <recommendedName>
        <fullName evidence="1">RNase H type-1 domain-containing protein</fullName>
    </recommendedName>
</protein>